<proteinExistence type="predicted"/>
<organism evidence="1 2">
    <name type="scientific">Mordavella massiliensis</name>
    <dbReference type="NCBI Taxonomy" id="1871024"/>
    <lineage>
        <taxon>Bacteria</taxon>
        <taxon>Bacillati</taxon>
        <taxon>Bacillota</taxon>
        <taxon>Clostridia</taxon>
        <taxon>Eubacteriales</taxon>
        <taxon>Clostridiaceae</taxon>
        <taxon>Mordavella</taxon>
    </lineage>
</organism>
<evidence type="ECO:0000313" key="2">
    <source>
        <dbReference type="Proteomes" id="UP000713880"/>
    </source>
</evidence>
<protein>
    <submittedName>
        <fullName evidence="1">Uncharacterized protein</fullName>
    </submittedName>
</protein>
<reference evidence="1" key="2">
    <citation type="journal article" date="2021" name="Sci. Rep.">
        <title>The distribution of antibiotic resistance genes in chicken gut microbiota commensals.</title>
        <authorList>
            <person name="Juricova H."/>
            <person name="Matiasovicova J."/>
            <person name="Kubasova T."/>
            <person name="Cejkova D."/>
            <person name="Rychlik I."/>
        </authorList>
    </citation>
    <scope>NUCLEOTIDE SEQUENCE</scope>
    <source>
        <strain evidence="1">An420c</strain>
    </source>
</reference>
<dbReference type="Proteomes" id="UP000713880">
    <property type="component" value="Unassembled WGS sequence"/>
</dbReference>
<dbReference type="AlphaFoldDB" id="A0A939BBK9"/>
<sequence length="324" mass="38866">IDYRLYCQPEWCRGKEKIISEKNINIILHLDESKTSQIVSEYIRETADSYQCIPNLFEDDDTLNIKVTYNNRPEHVRFLYYCAKLYSDIFGNGLFDLSIDSFEKGSQNNRFEYKNILLIPEQEFLFYKNCNKLLYQRCGENIAINRLPLKIYEECITSREMIIYMYQYLRDIAPSEYEADWILSYMGKSEHSFEKEREMYNAIFNKIAKAEKLSNRWKSEYELYKLVAKEYNDAVYQYHSNWLGRQSLDIFVPSQRIAFEYQGRQHYHAVKFFGGDTQLEKQKIRDAEKKRKCNSEGITLIEWKYDEPISRIILQEKLEQAEGL</sequence>
<evidence type="ECO:0000313" key="1">
    <source>
        <dbReference type="EMBL" id="MBM6827828.1"/>
    </source>
</evidence>
<name>A0A939BBK9_9CLOT</name>
<keyword evidence="2" id="KW-1185">Reference proteome</keyword>
<reference evidence="1" key="1">
    <citation type="submission" date="2020-08" db="EMBL/GenBank/DDBJ databases">
        <authorList>
            <person name="Cejkova D."/>
            <person name="Kubasova T."/>
            <person name="Jahodarova E."/>
            <person name="Rychlik I."/>
        </authorList>
    </citation>
    <scope>NUCLEOTIDE SEQUENCE</scope>
    <source>
        <strain evidence="1">An420c</strain>
    </source>
</reference>
<feature type="non-terminal residue" evidence="1">
    <location>
        <position position="1"/>
    </location>
</feature>
<comment type="caution">
    <text evidence="1">The sequence shown here is derived from an EMBL/GenBank/DDBJ whole genome shotgun (WGS) entry which is preliminary data.</text>
</comment>
<accession>A0A939BBK9</accession>
<gene>
    <name evidence="1" type="ORF">H6A13_12140</name>
</gene>
<dbReference type="EMBL" id="JACJLV010000066">
    <property type="protein sequence ID" value="MBM6827828.1"/>
    <property type="molecule type" value="Genomic_DNA"/>
</dbReference>
<dbReference type="RefSeq" id="WP_204909805.1">
    <property type="nucleotide sequence ID" value="NZ_JACJLV010000066.1"/>
</dbReference>
<dbReference type="Gene3D" id="3.40.960.10">
    <property type="entry name" value="VSR Endonuclease"/>
    <property type="match status" value="1"/>
</dbReference>